<sequence>MFKLDPNSETPLYMQIVEQSKVAIAAGYLQNGDKFPSVRELSKELLINQTTVSKAFKELSNQGIIKTQPGIGTVIELNSEKIDLKRDEFIEKLEEDLSQAIFLKISKEEVIELYEKVEGEIDVI</sequence>
<evidence type="ECO:0000313" key="6">
    <source>
        <dbReference type="Proteomes" id="UP000734271"/>
    </source>
</evidence>
<dbReference type="InterPro" id="IPR036390">
    <property type="entry name" value="WH_DNA-bd_sf"/>
</dbReference>
<dbReference type="SUPFAM" id="SSF46785">
    <property type="entry name" value="Winged helix' DNA-binding domain"/>
    <property type="match status" value="1"/>
</dbReference>
<reference evidence="5 6" key="1">
    <citation type="submission" date="2021-08" db="EMBL/GenBank/DDBJ databases">
        <title>FDA dAtabase for Regulatory Grade micrObial Sequences (FDA-ARGOS): Supporting development and validation of Infectious Disease Dx tests.</title>
        <authorList>
            <person name="Sproer C."/>
            <person name="Gronow S."/>
            <person name="Severitt S."/>
            <person name="Schroder I."/>
            <person name="Tallon L."/>
            <person name="Sadzewicz L."/>
            <person name="Zhao X."/>
            <person name="Boylan J."/>
            <person name="Ott S."/>
            <person name="Bowen H."/>
            <person name="Vavikolanu K."/>
            <person name="Hazen T."/>
            <person name="Aluvathingal J."/>
            <person name="Nadendla S."/>
            <person name="Lowell S."/>
            <person name="Myers T."/>
            <person name="Yan Y."/>
            <person name="Sichtig H."/>
        </authorList>
    </citation>
    <scope>NUCLEOTIDE SEQUENCE [LARGE SCALE GENOMIC DNA]</scope>
    <source>
        <strain evidence="5 6">FDAARGOS_1460</strain>
    </source>
</reference>
<dbReference type="Gene3D" id="1.10.10.10">
    <property type="entry name" value="Winged helix-like DNA-binding domain superfamily/Winged helix DNA-binding domain"/>
    <property type="match status" value="1"/>
</dbReference>
<name>A0ABS7SZE1_9FIRM</name>
<dbReference type="EMBL" id="JAIPME010000002">
    <property type="protein sequence ID" value="MBZ2386927.1"/>
    <property type="molecule type" value="Genomic_DNA"/>
</dbReference>
<evidence type="ECO:0000256" key="3">
    <source>
        <dbReference type="ARBA" id="ARBA00023163"/>
    </source>
</evidence>
<keyword evidence="6" id="KW-1185">Reference proteome</keyword>
<dbReference type="RefSeq" id="WP_223419532.1">
    <property type="nucleotide sequence ID" value="NZ_JAIPME010000002.1"/>
</dbReference>
<keyword evidence="2" id="KW-0238">DNA-binding</keyword>
<comment type="caution">
    <text evidence="5">The sequence shown here is derived from an EMBL/GenBank/DDBJ whole genome shotgun (WGS) entry which is preliminary data.</text>
</comment>
<dbReference type="InterPro" id="IPR000524">
    <property type="entry name" value="Tscrpt_reg_HTH_GntR"/>
</dbReference>
<dbReference type="InterPro" id="IPR036388">
    <property type="entry name" value="WH-like_DNA-bd_sf"/>
</dbReference>
<gene>
    <name evidence="5" type="ORF">K8P03_06495</name>
</gene>
<keyword evidence="3" id="KW-0804">Transcription</keyword>
<dbReference type="Pfam" id="PF00392">
    <property type="entry name" value="GntR"/>
    <property type="match status" value="1"/>
</dbReference>
<protein>
    <submittedName>
        <fullName evidence="5">GntR family transcriptional regulator</fullName>
    </submittedName>
</protein>
<evidence type="ECO:0000256" key="1">
    <source>
        <dbReference type="ARBA" id="ARBA00023015"/>
    </source>
</evidence>
<evidence type="ECO:0000256" key="2">
    <source>
        <dbReference type="ARBA" id="ARBA00023125"/>
    </source>
</evidence>
<organism evidence="5 6">
    <name type="scientific">Anaerococcus murdochii</name>
    <dbReference type="NCBI Taxonomy" id="411577"/>
    <lineage>
        <taxon>Bacteria</taxon>
        <taxon>Bacillati</taxon>
        <taxon>Bacillota</taxon>
        <taxon>Tissierellia</taxon>
        <taxon>Tissierellales</taxon>
        <taxon>Peptoniphilaceae</taxon>
        <taxon>Anaerococcus</taxon>
    </lineage>
</organism>
<dbReference type="PANTHER" id="PTHR38445">
    <property type="entry name" value="HTH-TYPE TRANSCRIPTIONAL REPRESSOR YTRA"/>
    <property type="match status" value="1"/>
</dbReference>
<evidence type="ECO:0000259" key="4">
    <source>
        <dbReference type="PROSITE" id="PS50949"/>
    </source>
</evidence>
<keyword evidence="1" id="KW-0805">Transcription regulation</keyword>
<proteinExistence type="predicted"/>
<dbReference type="SMART" id="SM00345">
    <property type="entry name" value="HTH_GNTR"/>
    <property type="match status" value="1"/>
</dbReference>
<evidence type="ECO:0000313" key="5">
    <source>
        <dbReference type="EMBL" id="MBZ2386927.1"/>
    </source>
</evidence>
<dbReference type="Proteomes" id="UP000734271">
    <property type="component" value="Unassembled WGS sequence"/>
</dbReference>
<feature type="domain" description="HTH gntR-type" evidence="4">
    <location>
        <begin position="10"/>
        <end position="78"/>
    </location>
</feature>
<accession>A0ABS7SZE1</accession>
<dbReference type="PROSITE" id="PS50949">
    <property type="entry name" value="HTH_GNTR"/>
    <property type="match status" value="1"/>
</dbReference>
<dbReference type="CDD" id="cd07377">
    <property type="entry name" value="WHTH_GntR"/>
    <property type="match status" value="1"/>
</dbReference>
<dbReference type="PANTHER" id="PTHR38445:SF9">
    <property type="entry name" value="HTH-TYPE TRANSCRIPTIONAL REPRESSOR YTRA"/>
    <property type="match status" value="1"/>
</dbReference>